<gene>
    <name evidence="4" type="ORF">GGQ72_001019</name>
</gene>
<dbReference type="PANTHER" id="PTHR12184:SF1">
    <property type="entry name" value="UBIQUINOL-CYTOCHROME-C REDUCTASE COMPLEX ASSEMBLY FACTOR 1"/>
    <property type="match status" value="1"/>
</dbReference>
<dbReference type="PANTHER" id="PTHR12184">
    <property type="entry name" value="UBIQUINOL-CYTOCHROME C REDUCTASE COMPLEX ASSEMBLY FACTOR 1 FAMILY MEMBER"/>
    <property type="match status" value="1"/>
</dbReference>
<dbReference type="InterPro" id="IPR007129">
    <property type="entry name" value="Ubiqinol_cyt_c_chaperone_CPB3"/>
</dbReference>
<comment type="similarity">
    <text evidence="1">Belongs to the CBP3 family.</text>
</comment>
<evidence type="ECO:0000259" key="3">
    <source>
        <dbReference type="Pfam" id="PF03981"/>
    </source>
</evidence>
<evidence type="ECO:0000313" key="5">
    <source>
        <dbReference type="Proteomes" id="UP000519897"/>
    </source>
</evidence>
<dbReference type="Proteomes" id="UP000519897">
    <property type="component" value="Unassembled WGS sequence"/>
</dbReference>
<name>A0A7W6LDS7_9HYPH</name>
<dbReference type="Pfam" id="PF03981">
    <property type="entry name" value="Ubiq_cyt_C_chap"/>
    <property type="match status" value="1"/>
</dbReference>
<dbReference type="InterPro" id="IPR021150">
    <property type="entry name" value="Ubiq_cyt_c_chap"/>
</dbReference>
<dbReference type="InterPro" id="IPR014569">
    <property type="entry name" value="Ubq_cyt-c_CBP3-rel"/>
</dbReference>
<feature type="domain" description="Ubiquinol-cytochrome c chaperone" evidence="3">
    <location>
        <begin position="35"/>
        <end position="170"/>
    </location>
</feature>
<accession>A0A7W6LDS7</accession>
<evidence type="ECO:0000256" key="1">
    <source>
        <dbReference type="ARBA" id="ARBA00006407"/>
    </source>
</evidence>
<comment type="similarity">
    <text evidence="2">Belongs to the UPF0174 family.</text>
</comment>
<proteinExistence type="inferred from homology"/>
<evidence type="ECO:0000256" key="2">
    <source>
        <dbReference type="ARBA" id="ARBA00006436"/>
    </source>
</evidence>
<protein>
    <submittedName>
        <fullName evidence="4">Cytochrome b pre-mRNA-processing protein 3</fullName>
    </submittedName>
</protein>
<keyword evidence="5" id="KW-1185">Reference proteome</keyword>
<sequence>MIFNLFKKKNSNRAIVDRQYAILTSSARIPFFYSDLDVPDTVMGRFEMLSLVMILFFRRTSGSGQSGKELAQEIIDAFFQDIDHSIRELGVGDQSVPKRMKKFAGMFYGRVQSYGEALQAEDGAALAQALRRNIHPDMSEAPSMEGLAAWALRTEKRLAALSDDDIARGALQLPVPGQEDLQ</sequence>
<organism evidence="4 5">
    <name type="scientific">Rhizobium rhizoryzae</name>
    <dbReference type="NCBI Taxonomy" id="451876"/>
    <lineage>
        <taxon>Bacteria</taxon>
        <taxon>Pseudomonadati</taxon>
        <taxon>Pseudomonadota</taxon>
        <taxon>Alphaproteobacteria</taxon>
        <taxon>Hyphomicrobiales</taxon>
        <taxon>Rhizobiaceae</taxon>
        <taxon>Rhizobium/Agrobacterium group</taxon>
        <taxon>Rhizobium</taxon>
    </lineage>
</organism>
<dbReference type="RefSeq" id="WP_062552664.1">
    <property type="nucleotide sequence ID" value="NZ_CP049250.1"/>
</dbReference>
<reference evidence="4 5" key="1">
    <citation type="submission" date="2020-08" db="EMBL/GenBank/DDBJ databases">
        <title>Genomic Encyclopedia of Type Strains, Phase IV (KMG-IV): sequencing the most valuable type-strain genomes for metagenomic binning, comparative biology and taxonomic classification.</title>
        <authorList>
            <person name="Goeker M."/>
        </authorList>
    </citation>
    <scope>NUCLEOTIDE SEQUENCE [LARGE SCALE GENOMIC DNA]</scope>
    <source>
        <strain evidence="4 5">DSM 29514</strain>
    </source>
</reference>
<dbReference type="PIRSF" id="PIRSF032079">
    <property type="entry name" value="UCP032079"/>
    <property type="match status" value="1"/>
</dbReference>
<comment type="caution">
    <text evidence="4">The sequence shown here is derived from an EMBL/GenBank/DDBJ whole genome shotgun (WGS) entry which is preliminary data.</text>
</comment>
<dbReference type="AlphaFoldDB" id="A0A7W6LDS7"/>
<evidence type="ECO:0000313" key="4">
    <source>
        <dbReference type="EMBL" id="MBB4142520.1"/>
    </source>
</evidence>
<dbReference type="EMBL" id="JACIEC010000001">
    <property type="protein sequence ID" value="MBB4142520.1"/>
    <property type="molecule type" value="Genomic_DNA"/>
</dbReference>